<keyword evidence="3" id="KW-0324">Glycolysis</keyword>
<keyword evidence="3" id="KW-0963">Cytoplasm</keyword>
<comment type="subcellular location">
    <subcellularLocation>
        <location evidence="3">Cytoplasm</location>
    </subcellularLocation>
</comment>
<dbReference type="Proteomes" id="UP000579281">
    <property type="component" value="Unassembled WGS sequence"/>
</dbReference>
<proteinExistence type="inferred from homology"/>
<dbReference type="EMBL" id="JACHEN010000023">
    <property type="protein sequence ID" value="MBB6217369.1"/>
    <property type="molecule type" value="Genomic_DNA"/>
</dbReference>
<comment type="similarity">
    <text evidence="1 3">Belongs to the triosephosphate isomerase family.</text>
</comment>
<dbReference type="SUPFAM" id="SSF51351">
    <property type="entry name" value="Triosephosphate isomerase (TIM)"/>
    <property type="match status" value="1"/>
</dbReference>
<evidence type="ECO:0000313" key="4">
    <source>
        <dbReference type="EMBL" id="MBB6217369.1"/>
    </source>
</evidence>
<dbReference type="GO" id="GO:0006094">
    <property type="term" value="P:gluconeogenesis"/>
    <property type="evidence" value="ECO:0007669"/>
    <property type="project" value="UniProtKB-UniPathway"/>
</dbReference>
<evidence type="ECO:0000256" key="2">
    <source>
        <dbReference type="ARBA" id="ARBA00023235"/>
    </source>
</evidence>
<comment type="pathway">
    <text evidence="3">Carbohydrate biosynthesis; gluconeogenesis.</text>
</comment>
<dbReference type="InterPro" id="IPR035990">
    <property type="entry name" value="TIM_sf"/>
</dbReference>
<dbReference type="PANTHER" id="PTHR21139:SF42">
    <property type="entry name" value="TRIOSEPHOSPHATE ISOMERASE"/>
    <property type="match status" value="1"/>
</dbReference>
<dbReference type="UniPathway" id="UPA00109">
    <property type="reaction ID" value="UER00189"/>
</dbReference>
<dbReference type="GO" id="GO:0005829">
    <property type="term" value="C:cytosol"/>
    <property type="evidence" value="ECO:0007669"/>
    <property type="project" value="TreeGrafter"/>
</dbReference>
<dbReference type="Pfam" id="PF00121">
    <property type="entry name" value="TIM"/>
    <property type="match status" value="1"/>
</dbReference>
<comment type="catalytic activity">
    <reaction evidence="3">
        <text>D-glyceraldehyde 3-phosphate = dihydroxyacetone phosphate</text>
        <dbReference type="Rhea" id="RHEA:18585"/>
        <dbReference type="ChEBI" id="CHEBI:57642"/>
        <dbReference type="ChEBI" id="CHEBI:59776"/>
        <dbReference type="EC" id="5.3.1.1"/>
    </reaction>
</comment>
<evidence type="ECO:0000256" key="1">
    <source>
        <dbReference type="ARBA" id="ARBA00007422"/>
    </source>
</evidence>
<protein>
    <recommendedName>
        <fullName evidence="3">Triosephosphate isomerase</fullName>
        <ecNumber evidence="3">5.3.1.1</ecNumber>
    </recommendedName>
</protein>
<evidence type="ECO:0000256" key="3">
    <source>
        <dbReference type="RuleBase" id="RU363013"/>
    </source>
</evidence>
<dbReference type="InterPro" id="IPR013785">
    <property type="entry name" value="Aldolase_TIM"/>
</dbReference>
<dbReference type="UniPathway" id="UPA00138"/>
<comment type="subunit">
    <text evidence="3">Homodimer.</text>
</comment>
<name>A0A841L4N8_9FIRM</name>
<dbReference type="EC" id="5.3.1.1" evidence="3"/>
<evidence type="ECO:0000313" key="5">
    <source>
        <dbReference type="Proteomes" id="UP000579281"/>
    </source>
</evidence>
<accession>A0A841L4N8</accession>
<reference evidence="4 5" key="1">
    <citation type="submission" date="2020-08" db="EMBL/GenBank/DDBJ databases">
        <title>Genomic Encyclopedia of Type Strains, Phase IV (KMG-IV): sequencing the most valuable type-strain genomes for metagenomic binning, comparative biology and taxonomic classification.</title>
        <authorList>
            <person name="Goeker M."/>
        </authorList>
    </citation>
    <scope>NUCLEOTIDE SEQUENCE [LARGE SCALE GENOMIC DNA]</scope>
    <source>
        <strain evidence="4 5">DSM 103526</strain>
    </source>
</reference>
<dbReference type="GO" id="GO:0006096">
    <property type="term" value="P:glycolytic process"/>
    <property type="evidence" value="ECO:0007669"/>
    <property type="project" value="UniProtKB-UniRule"/>
</dbReference>
<sequence>MRKKIIGASWKTHIHSMSEGKELAEGIKKRVGHLESVEIFILPTYPLIPAIADIFQDSNIKWGAQNISHADKGAFTGEVPPQILRELGCRYIEIGHAERRNFFHETDEMVAKKVKLILAHDMIPVVCIGESKEEKDEKLSDVKLKTQILWAMNGLDEEERKKVILAYEPIWAIGQEKAAKSDYVEDVHCFLRQVLQAEYGKESGDMIRIIYGGSVSPENATELAKKENIDGLFIGRFGLKAEGFEKITRAVLQYQR</sequence>
<dbReference type="PANTHER" id="PTHR21139">
    <property type="entry name" value="TRIOSEPHOSPHATE ISOMERASE"/>
    <property type="match status" value="1"/>
</dbReference>
<keyword evidence="3" id="KW-0312">Gluconeogenesis</keyword>
<dbReference type="PROSITE" id="PS51440">
    <property type="entry name" value="TIM_2"/>
    <property type="match status" value="1"/>
</dbReference>
<dbReference type="RefSeq" id="WP_184311870.1">
    <property type="nucleotide sequence ID" value="NZ_JACHEN010000023.1"/>
</dbReference>
<dbReference type="InterPro" id="IPR000652">
    <property type="entry name" value="Triosephosphate_isomerase"/>
</dbReference>
<keyword evidence="2 3" id="KW-0413">Isomerase</keyword>
<organism evidence="4 5">
    <name type="scientific">Anaerosolibacter carboniphilus</name>
    <dbReference type="NCBI Taxonomy" id="1417629"/>
    <lineage>
        <taxon>Bacteria</taxon>
        <taxon>Bacillati</taxon>
        <taxon>Bacillota</taxon>
        <taxon>Clostridia</taxon>
        <taxon>Peptostreptococcales</taxon>
        <taxon>Thermotaleaceae</taxon>
        <taxon>Anaerosolibacter</taxon>
    </lineage>
</organism>
<keyword evidence="5" id="KW-1185">Reference proteome</keyword>
<comment type="pathway">
    <text evidence="3">Carbohydrate degradation; glycolysis; D-glyceraldehyde 3-phosphate from glycerone phosphate: step 1/1.</text>
</comment>
<comment type="caution">
    <text evidence="4">The sequence shown here is derived from an EMBL/GenBank/DDBJ whole genome shotgun (WGS) entry which is preliminary data.</text>
</comment>
<dbReference type="GO" id="GO:0046166">
    <property type="term" value="P:glyceraldehyde-3-phosphate biosynthetic process"/>
    <property type="evidence" value="ECO:0007669"/>
    <property type="project" value="TreeGrafter"/>
</dbReference>
<gene>
    <name evidence="4" type="ORF">HNQ80_003488</name>
</gene>
<dbReference type="NCBIfam" id="TIGR00419">
    <property type="entry name" value="tim"/>
    <property type="match status" value="1"/>
</dbReference>
<dbReference type="CDD" id="cd00311">
    <property type="entry name" value="TIM"/>
    <property type="match status" value="1"/>
</dbReference>
<dbReference type="AlphaFoldDB" id="A0A841L4N8"/>
<dbReference type="GO" id="GO:0004807">
    <property type="term" value="F:triose-phosphate isomerase activity"/>
    <property type="evidence" value="ECO:0007669"/>
    <property type="project" value="UniProtKB-UniRule"/>
</dbReference>
<dbReference type="Gene3D" id="3.20.20.70">
    <property type="entry name" value="Aldolase class I"/>
    <property type="match status" value="1"/>
</dbReference>
<dbReference type="GO" id="GO:0019563">
    <property type="term" value="P:glycerol catabolic process"/>
    <property type="evidence" value="ECO:0007669"/>
    <property type="project" value="TreeGrafter"/>
</dbReference>